<evidence type="ECO:0000256" key="1">
    <source>
        <dbReference type="SAM" id="Coils"/>
    </source>
</evidence>
<accession>A0ABT9V7A8</accession>
<proteinExistence type="predicted"/>
<dbReference type="InterPro" id="IPR009057">
    <property type="entry name" value="Homeodomain-like_sf"/>
</dbReference>
<protein>
    <submittedName>
        <fullName evidence="2">Transposase</fullName>
    </submittedName>
</protein>
<gene>
    <name evidence="2" type="ORF">J2S07_003149</name>
</gene>
<organism evidence="2 3">
    <name type="scientific">Anoxybacillus andreesenii</name>
    <dbReference type="NCBI Taxonomy" id="1325932"/>
    <lineage>
        <taxon>Bacteria</taxon>
        <taxon>Bacillati</taxon>
        <taxon>Bacillota</taxon>
        <taxon>Bacilli</taxon>
        <taxon>Bacillales</taxon>
        <taxon>Anoxybacillaceae</taxon>
        <taxon>Anoxybacillus</taxon>
    </lineage>
</organism>
<evidence type="ECO:0000313" key="3">
    <source>
        <dbReference type="Proteomes" id="UP001231362"/>
    </source>
</evidence>
<dbReference type="SUPFAM" id="SSF46689">
    <property type="entry name" value="Homeodomain-like"/>
    <property type="match status" value="1"/>
</dbReference>
<dbReference type="Proteomes" id="UP001231362">
    <property type="component" value="Unassembled WGS sequence"/>
</dbReference>
<feature type="coiled-coil region" evidence="1">
    <location>
        <begin position="57"/>
        <end position="91"/>
    </location>
</feature>
<keyword evidence="3" id="KW-1185">Reference proteome</keyword>
<comment type="caution">
    <text evidence="2">The sequence shown here is derived from an EMBL/GenBank/DDBJ whole genome shotgun (WGS) entry which is preliminary data.</text>
</comment>
<dbReference type="Gene3D" id="1.10.10.60">
    <property type="entry name" value="Homeodomain-like"/>
    <property type="match status" value="1"/>
</dbReference>
<dbReference type="Pfam" id="PF01527">
    <property type="entry name" value="HTH_Tnp_1"/>
    <property type="match status" value="1"/>
</dbReference>
<reference evidence="2 3" key="1">
    <citation type="submission" date="2023-07" db="EMBL/GenBank/DDBJ databases">
        <title>Genomic Encyclopedia of Type Strains, Phase IV (KMG-IV): sequencing the most valuable type-strain genomes for metagenomic binning, comparative biology and taxonomic classification.</title>
        <authorList>
            <person name="Goeker M."/>
        </authorList>
    </citation>
    <scope>NUCLEOTIDE SEQUENCE [LARGE SCALE GENOMIC DNA]</scope>
    <source>
        <strain evidence="2 3">DSM 23948</strain>
    </source>
</reference>
<evidence type="ECO:0000313" key="2">
    <source>
        <dbReference type="EMBL" id="MDQ0156826.1"/>
    </source>
</evidence>
<dbReference type="InterPro" id="IPR002514">
    <property type="entry name" value="Transposase_8"/>
</dbReference>
<dbReference type="EMBL" id="JAUSTU010000016">
    <property type="protein sequence ID" value="MDQ0156826.1"/>
    <property type="molecule type" value="Genomic_DNA"/>
</dbReference>
<name>A0ABT9V7A8_9BACL</name>
<sequence length="93" mass="11231">MSRKTFDEDFKRSTVQMMIEQNKSVAQTARDLDINPNTIHNWRKKYSNEFIEAALPKMSEEQQLRTFQKRIRDLEEENAILKKAMHFFAKDHR</sequence>
<keyword evidence="1" id="KW-0175">Coiled coil</keyword>